<comment type="caution">
    <text evidence="12">The sequence shown here is derived from an EMBL/GenBank/DDBJ whole genome shotgun (WGS) entry which is preliminary data.</text>
</comment>
<comment type="cofactor">
    <cofactor evidence="2">
        <name>Mg(2+)</name>
        <dbReference type="ChEBI" id="CHEBI:18420"/>
    </cofactor>
</comment>
<dbReference type="PANTHER" id="PTHR21621">
    <property type="entry name" value="RIBOSOMAL PROTEIN S6 MODIFICATION PROTEIN"/>
    <property type="match status" value="1"/>
</dbReference>
<dbReference type="HAMAP" id="MF_00162">
    <property type="entry name" value="GSH_S"/>
    <property type="match status" value="1"/>
</dbReference>
<evidence type="ECO:0000256" key="10">
    <source>
        <dbReference type="HAMAP-Rule" id="MF_00162"/>
    </source>
</evidence>
<dbReference type="Gene3D" id="3.30.1490.20">
    <property type="entry name" value="ATP-grasp fold, A domain"/>
    <property type="match status" value="1"/>
</dbReference>
<evidence type="ECO:0000256" key="1">
    <source>
        <dbReference type="ARBA" id="ARBA00001936"/>
    </source>
</evidence>
<evidence type="ECO:0000256" key="2">
    <source>
        <dbReference type="ARBA" id="ARBA00001946"/>
    </source>
</evidence>
<dbReference type="Gene3D" id="3.30.470.20">
    <property type="entry name" value="ATP-grasp fold, B domain"/>
    <property type="match status" value="1"/>
</dbReference>
<evidence type="ECO:0000256" key="4">
    <source>
        <dbReference type="ARBA" id="ARBA00022684"/>
    </source>
</evidence>
<name>A0A9X0UF24_9PROT</name>
<evidence type="ECO:0000313" key="13">
    <source>
        <dbReference type="Proteomes" id="UP000600101"/>
    </source>
</evidence>
<reference evidence="12" key="1">
    <citation type="submission" date="2020-08" db="EMBL/GenBank/DDBJ databases">
        <authorList>
            <person name="Hu Y."/>
            <person name="Nguyen S.V."/>
            <person name="Li F."/>
            <person name="Fanning S."/>
        </authorList>
    </citation>
    <scope>NUCLEOTIDE SEQUENCE</scope>
    <source>
        <strain evidence="12">SYSU D8009</strain>
    </source>
</reference>
<evidence type="ECO:0000256" key="3">
    <source>
        <dbReference type="ARBA" id="ARBA00022598"/>
    </source>
</evidence>
<dbReference type="InterPro" id="IPR016185">
    <property type="entry name" value="PreATP-grasp_dom_sf"/>
</dbReference>
<protein>
    <recommendedName>
        <fullName evidence="10">Glutathione synthetase</fullName>
        <ecNumber evidence="10">6.3.2.3</ecNumber>
    </recommendedName>
    <alternativeName>
        <fullName evidence="10">GSH synthetase</fullName>
        <shortName evidence="10">GSH-S</shortName>
        <shortName evidence="10">GSHase</shortName>
    </alternativeName>
    <alternativeName>
        <fullName evidence="10">Glutathione synthase</fullName>
    </alternativeName>
</protein>
<evidence type="ECO:0000256" key="8">
    <source>
        <dbReference type="ARBA" id="ARBA00022842"/>
    </source>
</evidence>
<dbReference type="PANTHER" id="PTHR21621:SF4">
    <property type="entry name" value="GLUTATHIONE SYNTHETASE"/>
    <property type="match status" value="1"/>
</dbReference>
<dbReference type="GO" id="GO:0005737">
    <property type="term" value="C:cytoplasm"/>
    <property type="evidence" value="ECO:0007669"/>
    <property type="project" value="TreeGrafter"/>
</dbReference>
<evidence type="ECO:0000259" key="11">
    <source>
        <dbReference type="PROSITE" id="PS50975"/>
    </source>
</evidence>
<gene>
    <name evidence="10 12" type="primary">gshB</name>
    <name evidence="12" type="ORF">H7965_19065</name>
</gene>
<feature type="domain" description="ATP-grasp" evidence="11">
    <location>
        <begin position="127"/>
        <end position="311"/>
    </location>
</feature>
<organism evidence="12 13">
    <name type="scientific">Siccirubricoccus deserti</name>
    <dbReference type="NCBI Taxonomy" id="2013562"/>
    <lineage>
        <taxon>Bacteria</taxon>
        <taxon>Pseudomonadati</taxon>
        <taxon>Pseudomonadota</taxon>
        <taxon>Alphaproteobacteria</taxon>
        <taxon>Acetobacterales</taxon>
        <taxon>Roseomonadaceae</taxon>
        <taxon>Siccirubricoccus</taxon>
    </lineage>
</organism>
<dbReference type="AlphaFoldDB" id="A0A9X0UF24"/>
<dbReference type="RefSeq" id="WP_186772175.1">
    <property type="nucleotide sequence ID" value="NZ_JACOMF010000028.1"/>
</dbReference>
<keyword evidence="5" id="KW-0479">Metal-binding</keyword>
<evidence type="ECO:0000256" key="9">
    <source>
        <dbReference type="ARBA" id="ARBA00023211"/>
    </source>
</evidence>
<keyword evidence="7 10" id="KW-0067">ATP-binding</keyword>
<dbReference type="InterPro" id="IPR004218">
    <property type="entry name" value="GSHS_ATP-bd"/>
</dbReference>
<keyword evidence="3 10" id="KW-0436">Ligase</keyword>
<keyword evidence="4 10" id="KW-0317">Glutathione biosynthesis</keyword>
<keyword evidence="6 10" id="KW-0547">Nucleotide-binding</keyword>
<dbReference type="InterPro" id="IPR013815">
    <property type="entry name" value="ATP_grasp_subdomain_1"/>
</dbReference>
<dbReference type="NCBIfam" id="NF003573">
    <property type="entry name" value="PRK05246.1"/>
    <property type="match status" value="1"/>
</dbReference>
<dbReference type="InterPro" id="IPR011761">
    <property type="entry name" value="ATP-grasp"/>
</dbReference>
<dbReference type="GO" id="GO:0046872">
    <property type="term" value="F:metal ion binding"/>
    <property type="evidence" value="ECO:0007669"/>
    <property type="project" value="UniProtKB-KW"/>
</dbReference>
<dbReference type="SUPFAM" id="SSF56059">
    <property type="entry name" value="Glutathione synthetase ATP-binding domain-like"/>
    <property type="match status" value="1"/>
</dbReference>
<dbReference type="EC" id="6.3.2.3" evidence="10"/>
<keyword evidence="13" id="KW-1185">Reference proteome</keyword>
<dbReference type="InterPro" id="IPR004215">
    <property type="entry name" value="GSHS_N"/>
</dbReference>
<comment type="cofactor">
    <cofactor evidence="1">
        <name>Mn(2+)</name>
        <dbReference type="ChEBI" id="CHEBI:29035"/>
    </cofactor>
</comment>
<dbReference type="Pfam" id="PF02955">
    <property type="entry name" value="GSH-S_ATP"/>
    <property type="match status" value="1"/>
</dbReference>
<dbReference type="SUPFAM" id="SSF52440">
    <property type="entry name" value="PreATP-grasp domain"/>
    <property type="match status" value="1"/>
</dbReference>
<dbReference type="InterPro" id="IPR006284">
    <property type="entry name" value="Glut_synth_pro"/>
</dbReference>
<proteinExistence type="inferred from homology"/>
<dbReference type="EMBL" id="JACOMF010000028">
    <property type="protein sequence ID" value="MBC4017413.1"/>
    <property type="molecule type" value="Genomic_DNA"/>
</dbReference>
<dbReference type="PROSITE" id="PS50975">
    <property type="entry name" value="ATP_GRASP"/>
    <property type="match status" value="1"/>
</dbReference>
<keyword evidence="9" id="KW-0464">Manganese</keyword>
<sequence>MSRALRVAVQMDPIQSINIDADSTFALMLEAQARGHALWHYHVRDLALAGGRVTARAQPVTVERKHGAHWTFGPEEELDLATMDVVLMRQDPPFDMAYITATHILEHIHPKTLVVNDPASVRNAPEKLFVTHFPELMPETLVTADRRQIMRFRETHGDIIIKPLFGNGGAGVFHLKPNDSNLNALVEMFTERSREPLVVQKYVPAVRQGDKRIILVDGVAMGAINRVPAAGEARSNMHVGGRPEATTLTAREQEICTAIGPELKARGMIFVGIDVIGDYLTEINVTSPTGLQEIARFDGVHLERAIWDAIEAKRAG</sequence>
<comment type="catalytic activity">
    <reaction evidence="10">
        <text>gamma-L-glutamyl-L-cysteine + glycine + ATP = glutathione + ADP + phosphate + H(+)</text>
        <dbReference type="Rhea" id="RHEA:13557"/>
        <dbReference type="ChEBI" id="CHEBI:15378"/>
        <dbReference type="ChEBI" id="CHEBI:30616"/>
        <dbReference type="ChEBI" id="CHEBI:43474"/>
        <dbReference type="ChEBI" id="CHEBI:57305"/>
        <dbReference type="ChEBI" id="CHEBI:57925"/>
        <dbReference type="ChEBI" id="CHEBI:58173"/>
        <dbReference type="ChEBI" id="CHEBI:456216"/>
        <dbReference type="EC" id="6.3.2.3"/>
    </reaction>
</comment>
<comment type="pathway">
    <text evidence="10">Sulfur metabolism; glutathione biosynthesis; glutathione from L-cysteine and L-glutamate: step 2/2.</text>
</comment>
<comment type="similarity">
    <text evidence="10">Belongs to the prokaryotic GSH synthase family.</text>
</comment>
<evidence type="ECO:0000256" key="6">
    <source>
        <dbReference type="ARBA" id="ARBA00022741"/>
    </source>
</evidence>
<dbReference type="Pfam" id="PF02951">
    <property type="entry name" value="GSH-S_N"/>
    <property type="match status" value="1"/>
</dbReference>
<evidence type="ECO:0000256" key="5">
    <source>
        <dbReference type="ARBA" id="ARBA00022723"/>
    </source>
</evidence>
<dbReference type="Proteomes" id="UP000600101">
    <property type="component" value="Unassembled WGS sequence"/>
</dbReference>
<evidence type="ECO:0000313" key="12">
    <source>
        <dbReference type="EMBL" id="MBC4017413.1"/>
    </source>
</evidence>
<dbReference type="GO" id="GO:0005524">
    <property type="term" value="F:ATP binding"/>
    <property type="evidence" value="ECO:0007669"/>
    <property type="project" value="UniProtKB-UniRule"/>
</dbReference>
<accession>A0A9X0UF24</accession>
<evidence type="ECO:0000256" key="7">
    <source>
        <dbReference type="ARBA" id="ARBA00022840"/>
    </source>
</evidence>
<dbReference type="Gene3D" id="3.40.50.20">
    <property type="match status" value="1"/>
</dbReference>
<dbReference type="GO" id="GO:0004363">
    <property type="term" value="F:glutathione synthase activity"/>
    <property type="evidence" value="ECO:0007669"/>
    <property type="project" value="UniProtKB-UniRule"/>
</dbReference>
<keyword evidence="8" id="KW-0460">Magnesium</keyword>
<dbReference type="NCBIfam" id="TIGR01380">
    <property type="entry name" value="glut_syn"/>
    <property type="match status" value="1"/>
</dbReference>